<protein>
    <submittedName>
        <fullName evidence="6">GMC family oxidoreductase</fullName>
    </submittedName>
</protein>
<comment type="similarity">
    <text evidence="1">Belongs to the GMC oxidoreductase family.</text>
</comment>
<dbReference type="EMBL" id="JBHTGR010000005">
    <property type="protein sequence ID" value="MFC7746402.1"/>
    <property type="molecule type" value="Genomic_DNA"/>
</dbReference>
<gene>
    <name evidence="6" type="ORF">ACFQU8_03990</name>
</gene>
<organism evidence="6 7">
    <name type="scientific">Lentibacillus kimchii</name>
    <dbReference type="NCBI Taxonomy" id="1542911"/>
    <lineage>
        <taxon>Bacteria</taxon>
        <taxon>Bacillati</taxon>
        <taxon>Bacillota</taxon>
        <taxon>Bacilli</taxon>
        <taxon>Bacillales</taxon>
        <taxon>Bacillaceae</taxon>
        <taxon>Lentibacillus</taxon>
    </lineage>
</organism>
<evidence type="ECO:0000256" key="4">
    <source>
        <dbReference type="ARBA" id="ARBA00023002"/>
    </source>
</evidence>
<dbReference type="PANTHER" id="PTHR46056:SF12">
    <property type="entry name" value="LONG-CHAIN-ALCOHOL OXIDASE"/>
    <property type="match status" value="1"/>
</dbReference>
<keyword evidence="4" id="KW-0560">Oxidoreductase</keyword>
<keyword evidence="7" id="KW-1185">Reference proteome</keyword>
<feature type="domain" description="Glucose-methanol-choline oxidoreductase C-terminal" evidence="5">
    <location>
        <begin position="436"/>
        <end position="557"/>
    </location>
</feature>
<dbReference type="Gene3D" id="3.50.50.60">
    <property type="entry name" value="FAD/NAD(P)-binding domain"/>
    <property type="match status" value="2"/>
</dbReference>
<dbReference type="Pfam" id="PF05199">
    <property type="entry name" value="GMC_oxred_C"/>
    <property type="match status" value="1"/>
</dbReference>
<evidence type="ECO:0000256" key="2">
    <source>
        <dbReference type="ARBA" id="ARBA00022630"/>
    </source>
</evidence>
<dbReference type="SUPFAM" id="SSF51905">
    <property type="entry name" value="FAD/NAD(P)-binding domain"/>
    <property type="match status" value="1"/>
</dbReference>
<dbReference type="InterPro" id="IPR007867">
    <property type="entry name" value="GMC_OxRtase_C"/>
</dbReference>
<dbReference type="PANTHER" id="PTHR46056">
    <property type="entry name" value="LONG-CHAIN-ALCOHOL OXIDASE"/>
    <property type="match status" value="1"/>
</dbReference>
<reference evidence="7" key="1">
    <citation type="journal article" date="2019" name="Int. J. Syst. Evol. Microbiol.">
        <title>The Global Catalogue of Microorganisms (GCM) 10K type strain sequencing project: providing services to taxonomists for standard genome sequencing and annotation.</title>
        <authorList>
            <consortium name="The Broad Institute Genomics Platform"/>
            <consortium name="The Broad Institute Genome Sequencing Center for Infectious Disease"/>
            <person name="Wu L."/>
            <person name="Ma J."/>
        </authorList>
    </citation>
    <scope>NUCLEOTIDE SEQUENCE [LARGE SCALE GENOMIC DNA]</scope>
    <source>
        <strain evidence="7">JCM 30234</strain>
    </source>
</reference>
<evidence type="ECO:0000313" key="7">
    <source>
        <dbReference type="Proteomes" id="UP001596620"/>
    </source>
</evidence>
<dbReference type="InterPro" id="IPR036188">
    <property type="entry name" value="FAD/NAD-bd_sf"/>
</dbReference>
<evidence type="ECO:0000259" key="5">
    <source>
        <dbReference type="Pfam" id="PF05199"/>
    </source>
</evidence>
<evidence type="ECO:0000256" key="3">
    <source>
        <dbReference type="ARBA" id="ARBA00022827"/>
    </source>
</evidence>
<sequence length="585" mass="65186">MVKTKDKVDAVIVGAGWAGGIIAAELSKKGYQVVGLERGKKKQQEDYIGTKDELRFSRRYEMMQDLTEETITSRGSSDQTALPVRNNENALFGKDTGGAGVHWNGVNFRFLPYDFEIYSQTVDRYGKNKIPDDMTLQDWGITYDELEPYYGQYEKMAGISGEPNPIGPKRSNDYPNPPMKDTPQIRLFKDSTEELGYHPYHIPSANVTQQYKNPDGQTINACVYCAFCETYGCDFGAKADPIVTVLPTAQKTGNYELRNQASVTKVLHDGNRATGLQYIDTSTGQEYKQPADIVVLAGFVFTNTRLLLLSDIAEPYDPENGTGIIGKNFTGHFNNITYLGARGFFDDKKFNNFAGAGALGATIDDFSGDNIDHSDLDFLHGFEIQIQTTGNRPIENNAVPSDVESWGESFKDQSLFYTNRNLYVNALAGSLPWTFNYLDLDPTYDDAYGNPLLRVTYQYTDQDRQLNRYAVKKCQDIMKKMGADTIEPDEIADDVSFNNSYTTGHFGGGVIMGDDPKTSAVNNYSQMWDMENLFVVGASSFPHFSNYNPTETVGALAYRAAEGMDQYLQGDGGMLVHGTQKTRYA</sequence>
<dbReference type="RefSeq" id="WP_382357885.1">
    <property type="nucleotide sequence ID" value="NZ_JBHTGR010000005.1"/>
</dbReference>
<evidence type="ECO:0000256" key="1">
    <source>
        <dbReference type="ARBA" id="ARBA00010790"/>
    </source>
</evidence>
<dbReference type="Proteomes" id="UP001596620">
    <property type="component" value="Unassembled WGS sequence"/>
</dbReference>
<comment type="caution">
    <text evidence="6">The sequence shown here is derived from an EMBL/GenBank/DDBJ whole genome shotgun (WGS) entry which is preliminary data.</text>
</comment>
<dbReference type="SUPFAM" id="SSF54373">
    <property type="entry name" value="FAD-linked reductases, C-terminal domain"/>
    <property type="match status" value="1"/>
</dbReference>
<name>A0ABW2UVR8_9BACI</name>
<accession>A0ABW2UVR8</accession>
<evidence type="ECO:0000313" key="6">
    <source>
        <dbReference type="EMBL" id="MFC7746402.1"/>
    </source>
</evidence>
<keyword evidence="3" id="KW-0274">FAD</keyword>
<proteinExistence type="inferred from homology"/>
<keyword evidence="2" id="KW-0285">Flavoprotein</keyword>